<evidence type="ECO:0000259" key="9">
    <source>
        <dbReference type="PROSITE" id="PS50073"/>
    </source>
</evidence>
<comment type="subcellular location">
    <subcellularLocation>
        <location evidence="1">Nucleus</location>
    </subcellularLocation>
</comment>
<keyword evidence="5" id="KW-0805">Transcription regulation</keyword>
<keyword evidence="2" id="KW-0479">Metal-binding</keyword>
<feature type="compositionally biased region" description="Low complexity" evidence="8">
    <location>
        <begin position="238"/>
        <end position="252"/>
    </location>
</feature>
<evidence type="ECO:0000256" key="1">
    <source>
        <dbReference type="ARBA" id="ARBA00004123"/>
    </source>
</evidence>
<keyword evidence="6" id="KW-0804">Transcription</keyword>
<accession>A0A316UYC2</accession>
<name>A0A316UYC2_9BASI</name>
<dbReference type="SUPFAM" id="SSF57879">
    <property type="entry name" value="Zinc domain conserved in yeast copper-regulated transcription factors"/>
    <property type="match status" value="1"/>
</dbReference>
<gene>
    <name evidence="10" type="ORF">BDZ90DRAFT_10566</name>
</gene>
<feature type="region of interest" description="Disordered" evidence="8">
    <location>
        <begin position="309"/>
        <end position="391"/>
    </location>
</feature>
<evidence type="ECO:0000256" key="2">
    <source>
        <dbReference type="ARBA" id="ARBA00022723"/>
    </source>
</evidence>
<keyword evidence="3" id="KW-0862">Zinc</keyword>
<dbReference type="PRINTS" id="PR00617">
    <property type="entry name" value="COPPERFIST"/>
</dbReference>
<dbReference type="FunFam" id="3.90.430.10:FF:000001">
    <property type="entry name" value="Copper fist DNA-binding protein"/>
    <property type="match status" value="1"/>
</dbReference>
<dbReference type="RefSeq" id="XP_025364929.1">
    <property type="nucleotide sequence ID" value="XM_025503180.1"/>
</dbReference>
<feature type="region of interest" description="Disordered" evidence="8">
    <location>
        <begin position="232"/>
        <end position="276"/>
    </location>
</feature>
<keyword evidence="7" id="KW-0539">Nucleus</keyword>
<feature type="domain" description="Copper-fist" evidence="9">
    <location>
        <begin position="1"/>
        <end position="40"/>
    </location>
</feature>
<evidence type="ECO:0000256" key="4">
    <source>
        <dbReference type="ARBA" id="ARBA00023008"/>
    </source>
</evidence>
<dbReference type="PROSITE" id="PS50073">
    <property type="entry name" value="COPPER_FIST_2"/>
    <property type="match status" value="1"/>
</dbReference>
<dbReference type="STRING" id="1569628.A0A316UYC2"/>
<dbReference type="GO" id="GO:0005634">
    <property type="term" value="C:nucleus"/>
    <property type="evidence" value="ECO:0007669"/>
    <property type="project" value="UniProtKB-SubCell"/>
</dbReference>
<dbReference type="InterPro" id="IPR001083">
    <property type="entry name" value="Cu_fist_DNA-bd_dom"/>
</dbReference>
<organism evidence="10 11">
    <name type="scientific">Jaminaea rosea</name>
    <dbReference type="NCBI Taxonomy" id="1569628"/>
    <lineage>
        <taxon>Eukaryota</taxon>
        <taxon>Fungi</taxon>
        <taxon>Dikarya</taxon>
        <taxon>Basidiomycota</taxon>
        <taxon>Ustilaginomycotina</taxon>
        <taxon>Exobasidiomycetes</taxon>
        <taxon>Microstromatales</taxon>
        <taxon>Microstromatales incertae sedis</taxon>
        <taxon>Jaminaea</taxon>
    </lineage>
</organism>
<dbReference type="SMART" id="SM01090">
    <property type="entry name" value="Copper-fist"/>
    <property type="match status" value="1"/>
</dbReference>
<protein>
    <submittedName>
        <fullName evidence="10">Copper-fist-domain-containing protein</fullName>
    </submittedName>
</protein>
<evidence type="ECO:0000256" key="8">
    <source>
        <dbReference type="SAM" id="MobiDB-lite"/>
    </source>
</evidence>
<dbReference type="AlphaFoldDB" id="A0A316UYC2"/>
<keyword evidence="4" id="KW-0186">Copper</keyword>
<dbReference type="PROSITE" id="PS01119">
    <property type="entry name" value="COPPER_FIST_1"/>
    <property type="match status" value="1"/>
</dbReference>
<dbReference type="OrthoDB" id="5600085at2759"/>
<evidence type="ECO:0000313" key="11">
    <source>
        <dbReference type="Proteomes" id="UP000245884"/>
    </source>
</evidence>
<evidence type="ECO:0000256" key="5">
    <source>
        <dbReference type="ARBA" id="ARBA00023015"/>
    </source>
</evidence>
<dbReference type="GO" id="GO:0003677">
    <property type="term" value="F:DNA binding"/>
    <property type="evidence" value="ECO:0007669"/>
    <property type="project" value="InterPro"/>
</dbReference>
<sequence length="391" mass="43259">MPVVNGVKMACENCIRGHRSAVCPHTYRQLFEVRSRGRPKGCTIDKSTGKWTKPTAKQPRKSRCCGEDKCKCLVVDDDVIEKRDCDACGPGLAQRPLTTPVDLAADVAAAAAEAPSPAHSFYVEFDCTCQGACSCLGCNKHGKSQEPEAPASCCSSRSKAKSKTPPQQPARPATEECCTSCLPCVIAPFDRPGAIPAASSSSEPAPTPPMDLATFHRTHIDDPERRSWFRAQMEQEESSGSGSSNVSDSLRSTSDGTLDPVRRPRPPANAEVPWGERLPGELDHQWQKRMGFNYLTPDSVRIFDTAREFREERQREREQEEQVEEEEKIERQSQQQQDQQRAKRAQATVESQAQDEAELDELRRQALSGRRKKPRVDEGPAVAAPMTTSSY</sequence>
<evidence type="ECO:0000256" key="7">
    <source>
        <dbReference type="ARBA" id="ARBA00023242"/>
    </source>
</evidence>
<dbReference type="Proteomes" id="UP000245884">
    <property type="component" value="Unassembled WGS sequence"/>
</dbReference>
<evidence type="ECO:0000313" key="10">
    <source>
        <dbReference type="EMBL" id="PWN30317.1"/>
    </source>
</evidence>
<reference evidence="10 11" key="1">
    <citation type="journal article" date="2018" name="Mol. Biol. Evol.">
        <title>Broad Genomic Sampling Reveals a Smut Pathogenic Ancestry of the Fungal Clade Ustilaginomycotina.</title>
        <authorList>
            <person name="Kijpornyongpan T."/>
            <person name="Mondo S.J."/>
            <person name="Barry K."/>
            <person name="Sandor L."/>
            <person name="Lee J."/>
            <person name="Lipzen A."/>
            <person name="Pangilinan J."/>
            <person name="LaButti K."/>
            <person name="Hainaut M."/>
            <person name="Henrissat B."/>
            <person name="Grigoriev I.V."/>
            <person name="Spatafora J.W."/>
            <person name="Aime M.C."/>
        </authorList>
    </citation>
    <scope>NUCLEOTIDE SEQUENCE [LARGE SCALE GENOMIC DNA]</scope>
    <source>
        <strain evidence="10 11">MCA 5214</strain>
    </source>
</reference>
<dbReference type="InterPro" id="IPR036395">
    <property type="entry name" value="Cu_fist_DNA-bd_dom_sf"/>
</dbReference>
<dbReference type="SMART" id="SM00412">
    <property type="entry name" value="Cu_FIST"/>
    <property type="match status" value="1"/>
</dbReference>
<dbReference type="GO" id="GO:0005507">
    <property type="term" value="F:copper ion binding"/>
    <property type="evidence" value="ECO:0007669"/>
    <property type="project" value="InterPro"/>
</dbReference>
<feature type="compositionally biased region" description="Basic and acidic residues" evidence="8">
    <location>
        <begin position="309"/>
        <end position="320"/>
    </location>
</feature>
<keyword evidence="11" id="KW-1185">Reference proteome</keyword>
<evidence type="ECO:0000256" key="3">
    <source>
        <dbReference type="ARBA" id="ARBA00022833"/>
    </source>
</evidence>
<dbReference type="Gene3D" id="3.90.430.10">
    <property type="entry name" value="Copper fist DNA-binding domain"/>
    <property type="match status" value="1"/>
</dbReference>
<feature type="compositionally biased region" description="Low complexity" evidence="8">
    <location>
        <begin position="195"/>
        <end position="204"/>
    </location>
</feature>
<evidence type="ECO:0000256" key="6">
    <source>
        <dbReference type="ARBA" id="ARBA00023163"/>
    </source>
</evidence>
<proteinExistence type="predicted"/>
<dbReference type="EMBL" id="KZ819662">
    <property type="protein sequence ID" value="PWN30317.1"/>
    <property type="molecule type" value="Genomic_DNA"/>
</dbReference>
<feature type="region of interest" description="Disordered" evidence="8">
    <location>
        <begin position="150"/>
        <end position="174"/>
    </location>
</feature>
<feature type="region of interest" description="Disordered" evidence="8">
    <location>
        <begin position="195"/>
        <end position="214"/>
    </location>
</feature>
<dbReference type="Pfam" id="PF00649">
    <property type="entry name" value="Copper-fist"/>
    <property type="match status" value="1"/>
</dbReference>
<dbReference type="GeneID" id="37025003"/>
<dbReference type="GO" id="GO:0003700">
    <property type="term" value="F:DNA-binding transcription factor activity"/>
    <property type="evidence" value="ECO:0007669"/>
    <property type="project" value="InterPro"/>
</dbReference>